<dbReference type="EMBL" id="UOES01000468">
    <property type="protein sequence ID" value="VAW28848.1"/>
    <property type="molecule type" value="Genomic_DNA"/>
</dbReference>
<name>A0A3B0UE76_9ZZZZ</name>
<dbReference type="InterPro" id="IPR029069">
    <property type="entry name" value="HotDog_dom_sf"/>
</dbReference>
<proteinExistence type="predicted"/>
<dbReference type="CDD" id="cd03443">
    <property type="entry name" value="PaaI_thioesterase"/>
    <property type="match status" value="1"/>
</dbReference>
<sequence>MKPMNPDFKQRIEKHLVRQEFMHHIGFKLDLVEAGKIEGRMKLEKIHLQQAGLVHGGVIATVADIVAGFSAYSLVGVDEKVVTGELKISYLRPAKGEILWAKGWVLKQGRKINFCEAEVYVLNGNKPKLIAKATTSMIII</sequence>
<dbReference type="AlphaFoldDB" id="A0A3B0UE76"/>
<feature type="domain" description="Thioesterase" evidence="2">
    <location>
        <begin position="52"/>
        <end position="126"/>
    </location>
</feature>
<dbReference type="NCBIfam" id="TIGR00369">
    <property type="entry name" value="unchar_dom_1"/>
    <property type="match status" value="1"/>
</dbReference>
<gene>
    <name evidence="3" type="ORF">MNBD_BACTEROID06-1525</name>
</gene>
<dbReference type="InterPro" id="IPR003736">
    <property type="entry name" value="PAAI_dom"/>
</dbReference>
<dbReference type="InterPro" id="IPR006683">
    <property type="entry name" value="Thioestr_dom"/>
</dbReference>
<reference evidence="3" key="1">
    <citation type="submission" date="2018-06" db="EMBL/GenBank/DDBJ databases">
        <authorList>
            <person name="Zhirakovskaya E."/>
        </authorList>
    </citation>
    <scope>NUCLEOTIDE SEQUENCE</scope>
</reference>
<dbReference type="SUPFAM" id="SSF54637">
    <property type="entry name" value="Thioesterase/thiol ester dehydrase-isomerase"/>
    <property type="match status" value="1"/>
</dbReference>
<evidence type="ECO:0000256" key="1">
    <source>
        <dbReference type="ARBA" id="ARBA00022801"/>
    </source>
</evidence>
<dbReference type="PANTHER" id="PTHR43240:SF20">
    <property type="entry name" value="MEDIUM_LONG-CHAIN ACYL-COA THIOESTERASE YIGI"/>
    <property type="match status" value="1"/>
</dbReference>
<accession>A0A3B0UE76</accession>
<organism evidence="3">
    <name type="scientific">hydrothermal vent metagenome</name>
    <dbReference type="NCBI Taxonomy" id="652676"/>
    <lineage>
        <taxon>unclassified sequences</taxon>
        <taxon>metagenomes</taxon>
        <taxon>ecological metagenomes</taxon>
    </lineage>
</organism>
<dbReference type="GO" id="GO:0016787">
    <property type="term" value="F:hydrolase activity"/>
    <property type="evidence" value="ECO:0007669"/>
    <property type="project" value="UniProtKB-KW"/>
</dbReference>
<protein>
    <recommendedName>
        <fullName evidence="2">Thioesterase domain-containing protein</fullName>
    </recommendedName>
</protein>
<dbReference type="Gene3D" id="3.10.129.10">
    <property type="entry name" value="Hotdog Thioesterase"/>
    <property type="match status" value="1"/>
</dbReference>
<evidence type="ECO:0000259" key="2">
    <source>
        <dbReference type="Pfam" id="PF03061"/>
    </source>
</evidence>
<dbReference type="Pfam" id="PF03061">
    <property type="entry name" value="4HBT"/>
    <property type="match status" value="1"/>
</dbReference>
<dbReference type="PANTHER" id="PTHR43240">
    <property type="entry name" value="1,4-DIHYDROXY-2-NAPHTHOYL-COA THIOESTERASE 1"/>
    <property type="match status" value="1"/>
</dbReference>
<keyword evidence="1" id="KW-0378">Hydrolase</keyword>
<evidence type="ECO:0000313" key="3">
    <source>
        <dbReference type="EMBL" id="VAW28848.1"/>
    </source>
</evidence>